<reference evidence="4" key="2">
    <citation type="submission" date="2013-10" db="EMBL/GenBank/DDBJ databases">
        <authorList>
            <person name="Aslett M."/>
        </authorList>
    </citation>
    <scope>NUCLEOTIDE SEQUENCE [LARGE SCALE GENOMIC DNA]</scope>
    <source>
        <strain evidence="4">Houghton</strain>
    </source>
</reference>
<dbReference type="OrthoDB" id="346907at2759"/>
<feature type="transmembrane region" description="Helical" evidence="2">
    <location>
        <begin position="58"/>
        <end position="81"/>
    </location>
</feature>
<organism evidence="4 5">
    <name type="scientific">Eimeria mitis</name>
    <dbReference type="NCBI Taxonomy" id="44415"/>
    <lineage>
        <taxon>Eukaryota</taxon>
        <taxon>Sar</taxon>
        <taxon>Alveolata</taxon>
        <taxon>Apicomplexa</taxon>
        <taxon>Conoidasida</taxon>
        <taxon>Coccidia</taxon>
        <taxon>Eucoccidiorida</taxon>
        <taxon>Eimeriorina</taxon>
        <taxon>Eimeriidae</taxon>
        <taxon>Eimeria</taxon>
    </lineage>
</organism>
<dbReference type="EMBL" id="HG734041">
    <property type="protein sequence ID" value="CDJ35839.1"/>
    <property type="molecule type" value="Genomic_DNA"/>
</dbReference>
<dbReference type="AlphaFoldDB" id="U6KD38"/>
<gene>
    <name evidence="4" type="ORF">EMH_0036080</name>
</gene>
<proteinExistence type="predicted"/>
<keyword evidence="2" id="KW-0472">Membrane</keyword>
<dbReference type="InterPro" id="IPR011009">
    <property type="entry name" value="Kinase-like_dom_sf"/>
</dbReference>
<evidence type="ECO:0000256" key="2">
    <source>
        <dbReference type="SAM" id="Phobius"/>
    </source>
</evidence>
<keyword evidence="2" id="KW-0812">Transmembrane</keyword>
<dbReference type="InterPro" id="IPR000719">
    <property type="entry name" value="Prot_kinase_dom"/>
</dbReference>
<dbReference type="Proteomes" id="UP000030744">
    <property type="component" value="Unassembled WGS sequence"/>
</dbReference>
<name>U6KD38_9EIME</name>
<dbReference type="GO" id="GO:0005524">
    <property type="term" value="F:ATP binding"/>
    <property type="evidence" value="ECO:0007669"/>
    <property type="project" value="InterPro"/>
</dbReference>
<dbReference type="Gene3D" id="1.10.510.10">
    <property type="entry name" value="Transferase(Phosphotransferase) domain 1"/>
    <property type="match status" value="1"/>
</dbReference>
<keyword evidence="5" id="KW-1185">Reference proteome</keyword>
<evidence type="ECO:0000313" key="5">
    <source>
        <dbReference type="Proteomes" id="UP000030744"/>
    </source>
</evidence>
<reference evidence="4" key="1">
    <citation type="submission" date="2013-10" db="EMBL/GenBank/DDBJ databases">
        <title>Genomic analysis of the causative agents of coccidiosis in chickens.</title>
        <authorList>
            <person name="Reid A.J."/>
            <person name="Blake D."/>
            <person name="Billington K."/>
            <person name="Browne H."/>
            <person name="Dunn M."/>
            <person name="Hung S."/>
            <person name="Kawahara F."/>
            <person name="Miranda-Saavedra D."/>
            <person name="Mourier T."/>
            <person name="Nagra H."/>
            <person name="Otto T.D."/>
            <person name="Rawlings N."/>
            <person name="Sanchez A."/>
            <person name="Sanders M."/>
            <person name="Subramaniam C."/>
            <person name="Tay Y."/>
            <person name="Dear P."/>
            <person name="Doerig C."/>
            <person name="Gruber A."/>
            <person name="Parkinson J."/>
            <person name="Shirley M."/>
            <person name="Wan K.L."/>
            <person name="Berriman M."/>
            <person name="Tomley F."/>
            <person name="Pain A."/>
        </authorList>
    </citation>
    <scope>NUCLEOTIDE SEQUENCE [LARGE SCALE GENOMIC DNA]</scope>
    <source>
        <strain evidence="4">Houghton</strain>
    </source>
</reference>
<protein>
    <recommendedName>
        <fullName evidence="3">Protein kinase domain-containing protein</fullName>
    </recommendedName>
</protein>
<feature type="domain" description="Protein kinase" evidence="3">
    <location>
        <begin position="231"/>
        <end position="536"/>
    </location>
</feature>
<evidence type="ECO:0000259" key="3">
    <source>
        <dbReference type="PROSITE" id="PS50011"/>
    </source>
</evidence>
<dbReference type="RefSeq" id="XP_037878128.1">
    <property type="nucleotide sequence ID" value="XM_038022274.1"/>
</dbReference>
<evidence type="ECO:0000256" key="1">
    <source>
        <dbReference type="SAM" id="MobiDB-lite"/>
    </source>
</evidence>
<evidence type="ECO:0000313" key="4">
    <source>
        <dbReference type="EMBL" id="CDJ35839.1"/>
    </source>
</evidence>
<dbReference type="VEuPathDB" id="ToxoDB:EMH_0036080"/>
<feature type="region of interest" description="Disordered" evidence="1">
    <location>
        <begin position="16"/>
        <end position="54"/>
    </location>
</feature>
<accession>U6KD38</accession>
<keyword evidence="2" id="KW-1133">Transmembrane helix</keyword>
<dbReference type="SUPFAM" id="SSF56112">
    <property type="entry name" value="Protein kinase-like (PK-like)"/>
    <property type="match status" value="1"/>
</dbReference>
<dbReference type="PROSITE" id="PS50011">
    <property type="entry name" value="PROTEIN_KINASE_DOM"/>
    <property type="match status" value="1"/>
</dbReference>
<dbReference type="GO" id="GO:0004672">
    <property type="term" value="F:protein kinase activity"/>
    <property type="evidence" value="ECO:0007669"/>
    <property type="project" value="InterPro"/>
</dbReference>
<sequence>MDGHLEHRLTVNIGSEAAEAESLMTPKDEVAASREQTTARGKKGAPARRQRDSLHKRGSVYASLVVLAFTIGLLLGTQLSFQRVQLGIPVRLPLLRDRKEQELSLEAPPRHSSLPTKDEAGLGTTKVCHARPPSIPQPSSHDAWGLPLLNHFEQTLSPELKQGKEEFASLLRTLGSSKDEPNEVSRAIEKKAAEALSGGEVDELVGMTISLRDVKPIKPAEEEGAHVPRSVNVKRVVSVQYPSIVMEVVDTDTGHTHAMRIRVFSAEGIRNAQEEKELLASTQRWADSEEVIARQASHGTPAHLVATQKGFAIPLYTGNVANVPDVVLHRGFYFFSRVQITQILNGESSLGSLAMADISVRAKEYIAHRLLHIVLKLQQALLSHNDLDWNNIIARPDGSLFIGGFDACIPFGKAIGVHIRLSGRHVEPTLRIQEGVYGGDAVPQANSDLWSLGMLLYELFTGGGVPYTEEESDYVDFAESMARYLIDKEVDPVELVYDLDKANCPVRWKQLIMKLLNPVGGSRITAWGVLMEFPDLVGHRLPK</sequence>
<dbReference type="GeneID" id="60403969"/>